<dbReference type="PANTHER" id="PTHR45699:SF3">
    <property type="entry name" value="LARGE RIBOSOMAL SUBUNIT PROTEIN UL10"/>
    <property type="match status" value="1"/>
</dbReference>
<evidence type="ECO:0000259" key="8">
    <source>
        <dbReference type="Pfam" id="PF17777"/>
    </source>
</evidence>
<comment type="function">
    <text evidence="6">Forms part of the ribosomal stalk, playing a central role in the interaction of the ribosome with GTP-bound translation factors.</text>
</comment>
<dbReference type="EMBL" id="CP010070">
    <property type="protein sequence ID" value="AIZ57059.1"/>
    <property type="molecule type" value="Genomic_DNA"/>
</dbReference>
<evidence type="ECO:0000256" key="6">
    <source>
        <dbReference type="HAMAP-Rule" id="MF_00280"/>
    </source>
</evidence>
<organism evidence="9 10">
    <name type="scientific">Candidatus Methanoplasma termitum</name>
    <dbReference type="NCBI Taxonomy" id="1577791"/>
    <lineage>
        <taxon>Archaea</taxon>
        <taxon>Methanobacteriati</taxon>
        <taxon>Thermoplasmatota</taxon>
        <taxon>Thermoplasmata</taxon>
        <taxon>Methanomassiliicoccales</taxon>
        <taxon>Methanomassiliicoccaceae</taxon>
        <taxon>Candidatus Methanoplasma</taxon>
    </lineage>
</organism>
<sequence length="337" mass="35912">MAHVATWKKDMVSEIVKDITENPVVAVVDLHGIPAPQIQSMRADLREHAILKMTKNNLMLLALDEAAKQRPGIDKLKGSVHGQCAIMATDMNPFKLCKKLEATMTPAAIKAGQLAPKDIMVPKGPTPFGPGPMIGELQKIGLQAAIEAGKIAIKKDTTLVKAGEPVPPGVAAMLPKLNILPIIVGMDLRTVFEDGTVYKKEVLAIPDDYYKTMFATAAHDARALAIDISWTTKETIVPLVTKAFREAMGLSISAAIPTKENIKILLAKADNQMLAVASKSGYKSDAIAARLSSAAAAAASVKPAAEPHKKEEKKVEVKEEEQVSEEDAAAGLSALFG</sequence>
<evidence type="ECO:0000313" key="9">
    <source>
        <dbReference type="EMBL" id="AIZ57059.1"/>
    </source>
</evidence>
<keyword evidence="5 6" id="KW-0687">Ribonucleoprotein</keyword>
<evidence type="ECO:0000256" key="3">
    <source>
        <dbReference type="ARBA" id="ARBA00022884"/>
    </source>
</evidence>
<comment type="subunit">
    <text evidence="6">Part of the 50S ribosomal subunit. Forms part of the ribosomal stalk which helps the ribosome interact with GTP-bound translation factors. Forms a heptameric L10(L12)2(L12)2(L12)2 complex, where L10 forms an elongated spine to which the L12 dimers bind in a sequential fashion.</text>
</comment>
<gene>
    <name evidence="6" type="primary">rpl10</name>
    <name evidence="6" type="synonym">rplP0</name>
    <name evidence="9" type="ORF">Mpt1_c11970</name>
</gene>
<dbReference type="GO" id="GO:0022625">
    <property type="term" value="C:cytosolic large ribosomal subunit"/>
    <property type="evidence" value="ECO:0007669"/>
    <property type="project" value="TreeGrafter"/>
</dbReference>
<evidence type="ECO:0000256" key="2">
    <source>
        <dbReference type="ARBA" id="ARBA00022730"/>
    </source>
</evidence>
<dbReference type="GO" id="GO:0003735">
    <property type="term" value="F:structural constituent of ribosome"/>
    <property type="evidence" value="ECO:0007669"/>
    <property type="project" value="TreeGrafter"/>
</dbReference>
<comment type="similarity">
    <text evidence="1 6">Belongs to the universal ribosomal protein uL10 family.</text>
</comment>
<dbReference type="CDD" id="cd05795">
    <property type="entry name" value="Ribosomal_P0_L10e"/>
    <property type="match status" value="1"/>
</dbReference>
<reference evidence="9 10" key="1">
    <citation type="journal article" date="2014" name="Appl. Environ. Microbiol.">
        <title>Comparative Genome Analysis of 'Candidatus Methanoplasma termitum' Indicates a New Mode of Energy Metabolism in the Seventh Order of Methanogens.</title>
        <authorList>
            <person name="Lang K."/>
            <person name="Schuldes J."/>
            <person name="Klingl A."/>
            <person name="Poehlein A."/>
            <person name="Daniel R."/>
            <person name="Brune A."/>
        </authorList>
    </citation>
    <scope>NUCLEOTIDE SEQUENCE [LARGE SCALE GENOMIC DNA]</scope>
    <source>
        <strain evidence="10">Mpt1</strain>
    </source>
</reference>
<dbReference type="STRING" id="1577791.Mpt1_c11970"/>
<dbReference type="KEGG" id="mear:Mpt1_c11970"/>
<evidence type="ECO:0000256" key="1">
    <source>
        <dbReference type="ARBA" id="ARBA00008889"/>
    </source>
</evidence>
<dbReference type="Pfam" id="PF00466">
    <property type="entry name" value="Ribosomal_L10"/>
    <property type="match status" value="1"/>
</dbReference>
<dbReference type="RefSeq" id="WP_048113077.1">
    <property type="nucleotide sequence ID" value="NZ_CP010070.1"/>
</dbReference>
<dbReference type="GO" id="GO:0002181">
    <property type="term" value="P:cytoplasmic translation"/>
    <property type="evidence" value="ECO:0007669"/>
    <property type="project" value="TreeGrafter"/>
</dbReference>
<evidence type="ECO:0000313" key="10">
    <source>
        <dbReference type="Proteomes" id="UP000030787"/>
    </source>
</evidence>
<dbReference type="Proteomes" id="UP000030787">
    <property type="component" value="Chromosome"/>
</dbReference>
<dbReference type="PANTHER" id="PTHR45699">
    <property type="entry name" value="60S ACIDIC RIBOSOMAL PROTEIN P0"/>
    <property type="match status" value="1"/>
</dbReference>
<keyword evidence="2 6" id="KW-0699">rRNA-binding</keyword>
<feature type="domain" description="Large ribosomal subunit protein uL10-like insertion" evidence="8">
    <location>
        <begin position="110"/>
        <end position="179"/>
    </location>
</feature>
<keyword evidence="3 6" id="KW-0694">RNA-binding</keyword>
<dbReference type="InterPro" id="IPR050323">
    <property type="entry name" value="Ribosomal_protein_uL10"/>
</dbReference>
<dbReference type="InterPro" id="IPR001790">
    <property type="entry name" value="Ribosomal_uL10"/>
</dbReference>
<dbReference type="Gene3D" id="3.90.105.20">
    <property type="match status" value="1"/>
</dbReference>
<dbReference type="Gene3D" id="6.10.140.760">
    <property type="match status" value="1"/>
</dbReference>
<keyword evidence="10" id="KW-1185">Reference proteome</keyword>
<dbReference type="AlphaFoldDB" id="A0A0A7LDB7"/>
<protein>
    <recommendedName>
        <fullName evidence="6">Large ribosomal subunit protein uL10</fullName>
    </recommendedName>
    <alternativeName>
        <fullName evidence="6">Acidic ribosomal protein P0 homolog</fullName>
    </alternativeName>
</protein>
<name>A0A0A7LDB7_9ARCH</name>
<dbReference type="InterPro" id="IPR022909">
    <property type="entry name" value="Ribosomal_uL10_arc"/>
</dbReference>
<dbReference type="GO" id="GO:0000027">
    <property type="term" value="P:ribosomal large subunit assembly"/>
    <property type="evidence" value="ECO:0007669"/>
    <property type="project" value="TreeGrafter"/>
</dbReference>
<keyword evidence="4 6" id="KW-0689">Ribosomal protein</keyword>
<proteinExistence type="inferred from homology"/>
<dbReference type="HOGENOM" id="CLU_053173_0_0_2"/>
<dbReference type="SUPFAM" id="SSF160369">
    <property type="entry name" value="Ribosomal protein L10-like"/>
    <property type="match status" value="1"/>
</dbReference>
<dbReference type="InterPro" id="IPR043164">
    <property type="entry name" value="Ribosomal_uL10-like_insert_sf"/>
</dbReference>
<dbReference type="InterPro" id="IPR043141">
    <property type="entry name" value="Ribosomal_uL10-like_sf"/>
</dbReference>
<dbReference type="HAMAP" id="MF_00280">
    <property type="entry name" value="Ribosomal_uL10_arch"/>
    <property type="match status" value="1"/>
</dbReference>
<evidence type="ECO:0000256" key="5">
    <source>
        <dbReference type="ARBA" id="ARBA00023274"/>
    </source>
</evidence>
<dbReference type="GeneID" id="24818860"/>
<evidence type="ECO:0000256" key="7">
    <source>
        <dbReference type="SAM" id="MobiDB-lite"/>
    </source>
</evidence>
<dbReference type="InterPro" id="IPR040637">
    <property type="entry name" value="Ribosomal_uL10-like_insert"/>
</dbReference>
<dbReference type="Pfam" id="PF17777">
    <property type="entry name" value="RL10P_insert"/>
    <property type="match status" value="1"/>
</dbReference>
<feature type="compositionally biased region" description="Basic and acidic residues" evidence="7">
    <location>
        <begin position="305"/>
        <end position="321"/>
    </location>
</feature>
<dbReference type="NCBIfam" id="NF003098">
    <property type="entry name" value="PRK04019.1-5"/>
    <property type="match status" value="1"/>
</dbReference>
<feature type="region of interest" description="Disordered" evidence="7">
    <location>
        <begin position="301"/>
        <end position="337"/>
    </location>
</feature>
<dbReference type="GO" id="GO:0070180">
    <property type="term" value="F:large ribosomal subunit rRNA binding"/>
    <property type="evidence" value="ECO:0007669"/>
    <property type="project" value="UniProtKB-UniRule"/>
</dbReference>
<accession>A0A0A7LDB7</accession>
<evidence type="ECO:0000256" key="4">
    <source>
        <dbReference type="ARBA" id="ARBA00022980"/>
    </source>
</evidence>
<dbReference type="OrthoDB" id="30930at2157"/>
<dbReference type="Gene3D" id="3.30.70.1730">
    <property type="match status" value="1"/>
</dbReference>